<dbReference type="OrthoDB" id="191037at2759"/>
<evidence type="ECO:0000313" key="3">
    <source>
        <dbReference type="Proteomes" id="UP001163046"/>
    </source>
</evidence>
<dbReference type="Gene3D" id="3.30.200.20">
    <property type="entry name" value="Phosphorylase Kinase, domain 1"/>
    <property type="match status" value="1"/>
</dbReference>
<protein>
    <submittedName>
        <fullName evidence="2">Acyl-CoA dehydrogenase member 11</fullName>
    </submittedName>
</protein>
<dbReference type="InterPro" id="IPR011009">
    <property type="entry name" value="Kinase-like_dom_sf"/>
</dbReference>
<organism evidence="2 3">
    <name type="scientific">Desmophyllum pertusum</name>
    <dbReference type="NCBI Taxonomy" id="174260"/>
    <lineage>
        <taxon>Eukaryota</taxon>
        <taxon>Metazoa</taxon>
        <taxon>Cnidaria</taxon>
        <taxon>Anthozoa</taxon>
        <taxon>Hexacorallia</taxon>
        <taxon>Scleractinia</taxon>
        <taxon>Caryophylliina</taxon>
        <taxon>Caryophylliidae</taxon>
        <taxon>Desmophyllum</taxon>
    </lineage>
</organism>
<dbReference type="AlphaFoldDB" id="A0A9W9YMC0"/>
<dbReference type="PANTHER" id="PTHR47829">
    <property type="entry name" value="HYDROLASE, PUTATIVE (AFU_ORTHOLOGUE AFUA_1G12880)-RELATED"/>
    <property type="match status" value="1"/>
</dbReference>
<sequence length="367" mass="42449">MEEQNSDSSTFVEYMKKRNLLEEKFDSSKLHEYLKQNLVDFPTGDGELTVYKFWTGTSNPTFLLGKNGKEFVLRQKSPVEVYVGYHKVDVEYKVMSALRGTSFPVPKMYLFCEDKTIMGQEFYVMEYIKNRQFPDVNLPGVPPDQTKAIFEVAIRTLAQLHSVDTDKLHLEGIGDKENFFQQRLDMLYEGYKRTERKPIPKVNRLVEWLRDNIPKDGKAPVIHHDDFRISNMLFHPEESQILAVIDWEATSWGHPFEDLAYFCLPFHYPGECEFVPDFKLGYYSEGIPKEEALLSLYCELTGDSLPLPNWTFFMAMAFFRVVVNLQTAVGMFFKSGAESQDIPASLKNMADILEPLVEHTCNFVGIK</sequence>
<comment type="caution">
    <text evidence="2">The sequence shown here is derived from an EMBL/GenBank/DDBJ whole genome shotgun (WGS) entry which is preliminary data.</text>
</comment>
<gene>
    <name evidence="2" type="primary">ACAD11_4</name>
    <name evidence="2" type="ORF">OS493_022073</name>
</gene>
<reference evidence="2" key="1">
    <citation type="submission" date="2023-01" db="EMBL/GenBank/DDBJ databases">
        <title>Genome assembly of the deep-sea coral Lophelia pertusa.</title>
        <authorList>
            <person name="Herrera S."/>
            <person name="Cordes E."/>
        </authorList>
    </citation>
    <scope>NUCLEOTIDE SEQUENCE</scope>
    <source>
        <strain evidence="2">USNM1676648</strain>
        <tissue evidence="2">Polyp</tissue>
    </source>
</reference>
<name>A0A9W9YMC0_9CNID</name>
<dbReference type="PANTHER" id="PTHR47829:SF1">
    <property type="entry name" value="HAD FAMILY PHOSPHATASE"/>
    <property type="match status" value="1"/>
</dbReference>
<dbReference type="InterPro" id="IPR002575">
    <property type="entry name" value="Aminoglycoside_PTrfase"/>
</dbReference>
<dbReference type="InterPro" id="IPR041726">
    <property type="entry name" value="ACAD10_11_N"/>
</dbReference>
<feature type="domain" description="Aminoglycoside phosphotransferase" evidence="1">
    <location>
        <begin position="53"/>
        <end position="286"/>
    </location>
</feature>
<dbReference type="Gene3D" id="3.90.1200.10">
    <property type="match status" value="1"/>
</dbReference>
<evidence type="ECO:0000313" key="2">
    <source>
        <dbReference type="EMBL" id="KAJ7358641.1"/>
    </source>
</evidence>
<dbReference type="CDD" id="cd05154">
    <property type="entry name" value="ACAD10_11_N-like"/>
    <property type="match status" value="1"/>
</dbReference>
<evidence type="ECO:0000259" key="1">
    <source>
        <dbReference type="Pfam" id="PF01636"/>
    </source>
</evidence>
<keyword evidence="3" id="KW-1185">Reference proteome</keyword>
<proteinExistence type="predicted"/>
<dbReference type="InterPro" id="IPR052898">
    <property type="entry name" value="ACAD10-like"/>
</dbReference>
<dbReference type="SUPFAM" id="SSF56112">
    <property type="entry name" value="Protein kinase-like (PK-like)"/>
    <property type="match status" value="1"/>
</dbReference>
<dbReference type="Pfam" id="PF01636">
    <property type="entry name" value="APH"/>
    <property type="match status" value="1"/>
</dbReference>
<accession>A0A9W9YMC0</accession>
<dbReference type="Proteomes" id="UP001163046">
    <property type="component" value="Unassembled WGS sequence"/>
</dbReference>
<dbReference type="EMBL" id="MU827316">
    <property type="protein sequence ID" value="KAJ7358641.1"/>
    <property type="molecule type" value="Genomic_DNA"/>
</dbReference>